<protein>
    <submittedName>
        <fullName evidence="6">TetR/AcrR family transcriptional regulator</fullName>
    </submittedName>
</protein>
<keyword evidence="2 4" id="KW-0238">DNA-binding</keyword>
<dbReference type="PROSITE" id="PS50977">
    <property type="entry name" value="HTH_TETR_2"/>
    <property type="match status" value="1"/>
</dbReference>
<dbReference type="Pfam" id="PF17932">
    <property type="entry name" value="TetR_C_24"/>
    <property type="match status" value="1"/>
</dbReference>
<dbReference type="GO" id="GO:0045892">
    <property type="term" value="P:negative regulation of DNA-templated transcription"/>
    <property type="evidence" value="ECO:0007669"/>
    <property type="project" value="UniProtKB-ARBA"/>
</dbReference>
<dbReference type="Gene3D" id="1.10.10.60">
    <property type="entry name" value="Homeodomain-like"/>
    <property type="match status" value="1"/>
</dbReference>
<dbReference type="SUPFAM" id="SSF48498">
    <property type="entry name" value="Tetracyclin repressor-like, C-terminal domain"/>
    <property type="match status" value="1"/>
</dbReference>
<dbReference type="InterPro" id="IPR041490">
    <property type="entry name" value="KstR2_TetR_C"/>
</dbReference>
<proteinExistence type="predicted"/>
<dbReference type="PRINTS" id="PR00455">
    <property type="entry name" value="HTHTETR"/>
</dbReference>
<gene>
    <name evidence="6" type="ORF">E6H02_09365</name>
</gene>
<sequence length="210" mass="23147">MATALDRLPRSLQREETRRRILESASQVFASKGFHNAAVDDIVKASGTSKGAVYFYFESKEQIFLSLVEGYASTLAQEIQTAVPRARGLVAQIEAAVVTLVRNFQNHRDLAKIVLVDWLSMGPEYQGKRIALKAMLVEVLRGYLDRAVEDGKIAPQDTETAAYVWIGAISEVVLRWLNTGKPDPLEEVLAPLTRLCLQSVGFSVSPAAAR</sequence>
<dbReference type="Proteomes" id="UP000320393">
    <property type="component" value="Unassembled WGS sequence"/>
</dbReference>
<comment type="caution">
    <text evidence="6">The sequence shown here is derived from an EMBL/GenBank/DDBJ whole genome shotgun (WGS) entry which is preliminary data.</text>
</comment>
<dbReference type="AlphaFoldDB" id="A0A537LLW3"/>
<reference evidence="6 7" key="1">
    <citation type="journal article" date="2019" name="Nat. Microbiol.">
        <title>Mediterranean grassland soil C-N compound turnover is dependent on rainfall and depth, and is mediated by genomically divergent microorganisms.</title>
        <authorList>
            <person name="Diamond S."/>
            <person name="Andeer P.F."/>
            <person name="Li Z."/>
            <person name="Crits-Christoph A."/>
            <person name="Burstein D."/>
            <person name="Anantharaman K."/>
            <person name="Lane K.R."/>
            <person name="Thomas B.C."/>
            <person name="Pan C."/>
            <person name="Northen T.R."/>
            <person name="Banfield J.F."/>
        </authorList>
    </citation>
    <scope>NUCLEOTIDE SEQUENCE [LARGE SCALE GENOMIC DNA]</scope>
    <source>
        <strain evidence="6">NP_5</strain>
    </source>
</reference>
<name>A0A537LLW3_9BACT</name>
<dbReference type="SUPFAM" id="SSF46689">
    <property type="entry name" value="Homeodomain-like"/>
    <property type="match status" value="1"/>
</dbReference>
<feature type="domain" description="HTH tetR-type" evidence="5">
    <location>
        <begin position="15"/>
        <end position="75"/>
    </location>
</feature>
<organism evidence="6 7">
    <name type="scientific">Candidatus Segetimicrobium genomatis</name>
    <dbReference type="NCBI Taxonomy" id="2569760"/>
    <lineage>
        <taxon>Bacteria</taxon>
        <taxon>Bacillati</taxon>
        <taxon>Candidatus Sysuimicrobiota</taxon>
        <taxon>Candidatus Sysuimicrobiia</taxon>
        <taxon>Candidatus Sysuimicrobiales</taxon>
        <taxon>Candidatus Segetimicrobiaceae</taxon>
        <taxon>Candidatus Segetimicrobium</taxon>
    </lineage>
</organism>
<dbReference type="InterPro" id="IPR036271">
    <property type="entry name" value="Tet_transcr_reg_TetR-rel_C_sf"/>
</dbReference>
<dbReference type="PANTHER" id="PTHR30055:SF234">
    <property type="entry name" value="HTH-TYPE TRANSCRIPTIONAL REGULATOR BETI"/>
    <property type="match status" value="1"/>
</dbReference>
<keyword evidence="3" id="KW-0804">Transcription</keyword>
<evidence type="ECO:0000256" key="3">
    <source>
        <dbReference type="ARBA" id="ARBA00023163"/>
    </source>
</evidence>
<dbReference type="InterPro" id="IPR009057">
    <property type="entry name" value="Homeodomain-like_sf"/>
</dbReference>
<dbReference type="PANTHER" id="PTHR30055">
    <property type="entry name" value="HTH-TYPE TRANSCRIPTIONAL REGULATOR RUTR"/>
    <property type="match status" value="1"/>
</dbReference>
<keyword evidence="1" id="KW-0805">Transcription regulation</keyword>
<evidence type="ECO:0000256" key="2">
    <source>
        <dbReference type="ARBA" id="ARBA00023125"/>
    </source>
</evidence>
<dbReference type="FunFam" id="1.10.10.60:FF:000141">
    <property type="entry name" value="TetR family transcriptional regulator"/>
    <property type="match status" value="1"/>
</dbReference>
<dbReference type="InterPro" id="IPR001647">
    <property type="entry name" value="HTH_TetR"/>
</dbReference>
<dbReference type="InterPro" id="IPR050109">
    <property type="entry name" value="HTH-type_TetR-like_transc_reg"/>
</dbReference>
<dbReference type="Gene3D" id="1.10.357.10">
    <property type="entry name" value="Tetracycline Repressor, domain 2"/>
    <property type="match status" value="1"/>
</dbReference>
<dbReference type="Pfam" id="PF00440">
    <property type="entry name" value="TetR_N"/>
    <property type="match status" value="1"/>
</dbReference>
<evidence type="ECO:0000313" key="7">
    <source>
        <dbReference type="Proteomes" id="UP000320393"/>
    </source>
</evidence>
<dbReference type="EMBL" id="VBAM01000367">
    <property type="protein sequence ID" value="TMJ09008.1"/>
    <property type="molecule type" value="Genomic_DNA"/>
</dbReference>
<evidence type="ECO:0000256" key="1">
    <source>
        <dbReference type="ARBA" id="ARBA00023015"/>
    </source>
</evidence>
<evidence type="ECO:0000256" key="4">
    <source>
        <dbReference type="PROSITE-ProRule" id="PRU00335"/>
    </source>
</evidence>
<evidence type="ECO:0000313" key="6">
    <source>
        <dbReference type="EMBL" id="TMJ09008.1"/>
    </source>
</evidence>
<feature type="DNA-binding region" description="H-T-H motif" evidence="4">
    <location>
        <begin position="38"/>
        <end position="57"/>
    </location>
</feature>
<accession>A0A537LLW3</accession>
<dbReference type="GO" id="GO:0003700">
    <property type="term" value="F:DNA-binding transcription factor activity"/>
    <property type="evidence" value="ECO:0007669"/>
    <property type="project" value="TreeGrafter"/>
</dbReference>
<dbReference type="GO" id="GO:0000976">
    <property type="term" value="F:transcription cis-regulatory region binding"/>
    <property type="evidence" value="ECO:0007669"/>
    <property type="project" value="TreeGrafter"/>
</dbReference>
<evidence type="ECO:0000259" key="5">
    <source>
        <dbReference type="PROSITE" id="PS50977"/>
    </source>
</evidence>